<reference evidence="10 11" key="1">
    <citation type="submission" date="2018-08" db="EMBL/GenBank/DDBJ databases">
        <title>Genomic Encyclopedia of Type Strains, Phase IV (KMG-IV): sequencing the most valuable type-strain genomes for metagenomic binning, comparative biology and taxonomic classification.</title>
        <authorList>
            <person name="Goeker M."/>
        </authorList>
    </citation>
    <scope>NUCLEOTIDE SEQUENCE [LARGE SCALE GENOMIC DNA]</scope>
    <source>
        <strain evidence="10 11">DSM 25527</strain>
    </source>
</reference>
<protein>
    <submittedName>
        <fullName evidence="10">Membrane fusion protein</fullName>
    </submittedName>
</protein>
<keyword evidence="6 8" id="KW-0472">Membrane</keyword>
<dbReference type="OrthoDB" id="9810980at2"/>
<evidence type="ECO:0000313" key="11">
    <source>
        <dbReference type="Proteomes" id="UP000266568"/>
    </source>
</evidence>
<feature type="domain" description="AprE-like beta-barrel" evidence="9">
    <location>
        <begin position="309"/>
        <end position="395"/>
    </location>
</feature>
<feature type="coiled-coil region" evidence="7">
    <location>
        <begin position="202"/>
        <end position="243"/>
    </location>
</feature>
<proteinExistence type="inferred from homology"/>
<keyword evidence="11" id="KW-1185">Reference proteome</keyword>
<accession>A0A397PJ29</accession>
<evidence type="ECO:0000313" key="10">
    <source>
        <dbReference type="EMBL" id="RIA45681.1"/>
    </source>
</evidence>
<dbReference type="InterPro" id="IPR050739">
    <property type="entry name" value="MFP"/>
</dbReference>
<sequence>MDSQSLFREEVAQARNERLHGTVVLSQPISTTVIVGAIVLVMIGALAWVVYGTFPRIETVAGVLATDRPSARLYPSTTGVISKIYVKDGGYVRANEPIATIQVDRKASSGEGIASAALASVRNELAFNRKQIVLSKNYTTLEAERLSNAREAALRELSLIKQKIQIQQDLIQSNEEMLGRIEGVLERGFVSRVEYERRRQMVLSTRQELATLEQQKNAKQGEADAARLAIDSLLADQKRAENQIEAAVEPLNQKLAQFEGDSAYLVTAPLDGWVTAFQAGVGSRADPQFPLAVVVPRDASLKAILYAPSRAIGAVHPGQEVRLLYDAFPFQQFGSFQGVVKAVSRTAINPKDLDAAFQTEEPVYRIEVIPSQQSVLAFGKREMLQPGMTLQANIILERRTFLDWFLAPLRAAARRSS</sequence>
<evidence type="ECO:0000259" key="9">
    <source>
        <dbReference type="Pfam" id="PF26002"/>
    </source>
</evidence>
<dbReference type="PRINTS" id="PR01490">
    <property type="entry name" value="RTXTOXIND"/>
</dbReference>
<evidence type="ECO:0000256" key="6">
    <source>
        <dbReference type="ARBA" id="ARBA00023136"/>
    </source>
</evidence>
<keyword evidence="3" id="KW-0813">Transport</keyword>
<evidence type="ECO:0000256" key="2">
    <source>
        <dbReference type="ARBA" id="ARBA00009477"/>
    </source>
</evidence>
<dbReference type="PROSITE" id="PS00543">
    <property type="entry name" value="HLYD_FAMILY"/>
    <property type="match status" value="1"/>
</dbReference>
<evidence type="ECO:0000256" key="3">
    <source>
        <dbReference type="ARBA" id="ARBA00022448"/>
    </source>
</evidence>
<dbReference type="AlphaFoldDB" id="A0A397PJ29"/>
<evidence type="ECO:0000256" key="8">
    <source>
        <dbReference type="SAM" id="Phobius"/>
    </source>
</evidence>
<evidence type="ECO:0000256" key="7">
    <source>
        <dbReference type="SAM" id="Coils"/>
    </source>
</evidence>
<name>A0A397PJ29_9SPHN</name>
<dbReference type="PANTHER" id="PTHR30386">
    <property type="entry name" value="MEMBRANE FUSION SUBUNIT OF EMRAB-TOLC MULTIDRUG EFFLUX PUMP"/>
    <property type="match status" value="1"/>
</dbReference>
<keyword evidence="5 8" id="KW-1133">Transmembrane helix</keyword>
<evidence type="ECO:0000256" key="1">
    <source>
        <dbReference type="ARBA" id="ARBA00004167"/>
    </source>
</evidence>
<dbReference type="Pfam" id="PF26002">
    <property type="entry name" value="Beta-barrel_AprE"/>
    <property type="match status" value="1"/>
</dbReference>
<dbReference type="InterPro" id="IPR006144">
    <property type="entry name" value="Secretion_HlyD_CS"/>
</dbReference>
<keyword evidence="4 8" id="KW-0812">Transmembrane</keyword>
<dbReference type="Proteomes" id="UP000266568">
    <property type="component" value="Unassembled WGS sequence"/>
</dbReference>
<gene>
    <name evidence="10" type="ORF">DFR49_0204</name>
</gene>
<evidence type="ECO:0000256" key="4">
    <source>
        <dbReference type="ARBA" id="ARBA00022692"/>
    </source>
</evidence>
<evidence type="ECO:0000256" key="5">
    <source>
        <dbReference type="ARBA" id="ARBA00022989"/>
    </source>
</evidence>
<organism evidence="10 11">
    <name type="scientific">Hephaestia caeni</name>
    <dbReference type="NCBI Taxonomy" id="645617"/>
    <lineage>
        <taxon>Bacteria</taxon>
        <taxon>Pseudomonadati</taxon>
        <taxon>Pseudomonadota</taxon>
        <taxon>Alphaproteobacteria</taxon>
        <taxon>Sphingomonadales</taxon>
        <taxon>Sphingomonadaceae</taxon>
        <taxon>Hephaestia</taxon>
    </lineage>
</organism>
<dbReference type="RefSeq" id="WP_119034195.1">
    <property type="nucleotide sequence ID" value="NZ_QXDC01000002.1"/>
</dbReference>
<dbReference type="InterPro" id="IPR058982">
    <property type="entry name" value="Beta-barrel_AprE"/>
</dbReference>
<feature type="transmembrane region" description="Helical" evidence="8">
    <location>
        <begin position="29"/>
        <end position="51"/>
    </location>
</feature>
<keyword evidence="7" id="KW-0175">Coiled coil</keyword>
<comment type="caution">
    <text evidence="10">The sequence shown here is derived from an EMBL/GenBank/DDBJ whole genome shotgun (WGS) entry which is preliminary data.</text>
</comment>
<comment type="subcellular location">
    <subcellularLocation>
        <location evidence="1">Membrane</location>
        <topology evidence="1">Single-pass membrane protein</topology>
    </subcellularLocation>
</comment>
<dbReference type="EMBL" id="QXDC01000002">
    <property type="protein sequence ID" value="RIA45681.1"/>
    <property type="molecule type" value="Genomic_DNA"/>
</dbReference>
<dbReference type="GO" id="GO:0016020">
    <property type="term" value="C:membrane"/>
    <property type="evidence" value="ECO:0007669"/>
    <property type="project" value="UniProtKB-SubCell"/>
</dbReference>
<comment type="similarity">
    <text evidence="2">Belongs to the membrane fusion protein (MFP) (TC 8.A.1) family.</text>
</comment>
<dbReference type="Gene3D" id="2.40.30.170">
    <property type="match status" value="1"/>
</dbReference>
<dbReference type="GO" id="GO:0009306">
    <property type="term" value="P:protein secretion"/>
    <property type="evidence" value="ECO:0007669"/>
    <property type="project" value="InterPro"/>
</dbReference>
<dbReference type="PANTHER" id="PTHR30386:SF28">
    <property type="entry name" value="EXPORTED PROTEIN"/>
    <property type="match status" value="1"/>
</dbReference>